<accession>A0AA87ZJY3</accession>
<name>A0AA87ZJY3_FICCA</name>
<sequence length="74" mass="8279">MAETTSRPVRKGTLGSKTSLLPFSYLPYTCRRFTTRRRCCLQSPVHRSLRIPGTIPELDVLADSLPSSLTETNP</sequence>
<protein>
    <submittedName>
        <fullName evidence="1">Uncharacterized protein</fullName>
    </submittedName>
</protein>
<dbReference type="AlphaFoldDB" id="A0AA87ZJY3"/>
<keyword evidence="2" id="KW-1185">Reference proteome</keyword>
<evidence type="ECO:0000313" key="1">
    <source>
        <dbReference type="EMBL" id="GMN35827.1"/>
    </source>
</evidence>
<gene>
    <name evidence="1" type="ORF">TIFTF001_005555</name>
</gene>
<comment type="caution">
    <text evidence="1">The sequence shown here is derived from an EMBL/GenBank/DDBJ whole genome shotgun (WGS) entry which is preliminary data.</text>
</comment>
<dbReference type="EMBL" id="BTGU01000005">
    <property type="protein sequence ID" value="GMN35827.1"/>
    <property type="molecule type" value="Genomic_DNA"/>
</dbReference>
<dbReference type="Proteomes" id="UP001187192">
    <property type="component" value="Unassembled WGS sequence"/>
</dbReference>
<evidence type="ECO:0000313" key="2">
    <source>
        <dbReference type="Proteomes" id="UP001187192"/>
    </source>
</evidence>
<reference evidence="1" key="1">
    <citation type="submission" date="2023-07" db="EMBL/GenBank/DDBJ databases">
        <title>draft genome sequence of fig (Ficus carica).</title>
        <authorList>
            <person name="Takahashi T."/>
            <person name="Nishimura K."/>
        </authorList>
    </citation>
    <scope>NUCLEOTIDE SEQUENCE</scope>
</reference>
<organism evidence="1 2">
    <name type="scientific">Ficus carica</name>
    <name type="common">Common fig</name>
    <dbReference type="NCBI Taxonomy" id="3494"/>
    <lineage>
        <taxon>Eukaryota</taxon>
        <taxon>Viridiplantae</taxon>
        <taxon>Streptophyta</taxon>
        <taxon>Embryophyta</taxon>
        <taxon>Tracheophyta</taxon>
        <taxon>Spermatophyta</taxon>
        <taxon>Magnoliopsida</taxon>
        <taxon>eudicotyledons</taxon>
        <taxon>Gunneridae</taxon>
        <taxon>Pentapetalae</taxon>
        <taxon>rosids</taxon>
        <taxon>fabids</taxon>
        <taxon>Rosales</taxon>
        <taxon>Moraceae</taxon>
        <taxon>Ficeae</taxon>
        <taxon>Ficus</taxon>
    </lineage>
</organism>
<proteinExistence type="predicted"/>